<comment type="catalytic activity">
    <reaction evidence="10">
        <text>L-threonyl-[protein] + ATP = O-phospho-L-threonyl-[protein] + ADP + H(+)</text>
        <dbReference type="Rhea" id="RHEA:46608"/>
        <dbReference type="Rhea" id="RHEA-COMP:11060"/>
        <dbReference type="Rhea" id="RHEA-COMP:11605"/>
        <dbReference type="ChEBI" id="CHEBI:15378"/>
        <dbReference type="ChEBI" id="CHEBI:30013"/>
        <dbReference type="ChEBI" id="CHEBI:30616"/>
        <dbReference type="ChEBI" id="CHEBI:61977"/>
        <dbReference type="ChEBI" id="CHEBI:456216"/>
        <dbReference type="EC" id="2.7.11.1"/>
    </reaction>
</comment>
<protein>
    <recommendedName>
        <fullName evidence="6">EKC/KEOPS complex subunit BUD32</fullName>
        <ecNumber evidence="4">2.7.11.1</ecNumber>
    </recommendedName>
    <alternativeName>
        <fullName evidence="8 9">Atypical Serine/threonine protein kinase BUD32</fullName>
    </alternativeName>
    <alternativeName>
        <fullName evidence="5">EKC/KEOPS complex subunit bud32</fullName>
    </alternativeName>
</protein>
<comment type="function">
    <text evidence="1">Component of the EKC/KEOPS complex that is required for the formation of a threonylcarbamoyl group on adenosine at position 37 (t(6)A37) in tRNAs that read codons beginning with adenine. The complex is probably involved in the transfer of the threonylcarbamoyl moiety of threonylcarbamoyl-AMP (TC-AMP) to the N6 group of A37. BUD32 has ATPase activity in the context of the EKC/KEOPS complex and likely plays a supporting role to the catalytic subunit KAE1. The EKC/KEOPS complex also promotes both telomere uncapping and telomere elongation. The complex is required for efficient recruitment of transcriptional coactivators.</text>
</comment>
<reference evidence="15" key="1">
    <citation type="journal article" date="2016" name="Genome Announc.">
        <title>Draft genome sequence of Aspergillus niger strain An76.</title>
        <authorList>
            <person name="Gong W."/>
            <person name="Cheng Z."/>
            <person name="Zhang H."/>
            <person name="Liu L."/>
            <person name="Gao P."/>
            <person name="Wang L."/>
        </authorList>
    </citation>
    <scope>NUCLEOTIDE SEQUENCE [LARGE SCALE GENOMIC DNA]</scope>
    <source>
        <strain evidence="15">An76</strain>
    </source>
</reference>
<evidence type="ECO:0000256" key="5">
    <source>
        <dbReference type="ARBA" id="ARBA00013948"/>
    </source>
</evidence>
<dbReference type="EMBL" id="BCMY01000003">
    <property type="protein sequence ID" value="GAQ38242.1"/>
    <property type="molecule type" value="Genomic_DNA"/>
</dbReference>
<comment type="catalytic activity">
    <reaction evidence="11">
        <text>L-seryl-[protein] + ATP = O-phospho-L-seryl-[protein] + ADP + H(+)</text>
        <dbReference type="Rhea" id="RHEA:17989"/>
        <dbReference type="Rhea" id="RHEA-COMP:9863"/>
        <dbReference type="Rhea" id="RHEA-COMP:11604"/>
        <dbReference type="ChEBI" id="CHEBI:15378"/>
        <dbReference type="ChEBI" id="CHEBI:29999"/>
        <dbReference type="ChEBI" id="CHEBI:30616"/>
        <dbReference type="ChEBI" id="CHEBI:83421"/>
        <dbReference type="ChEBI" id="CHEBI:456216"/>
        <dbReference type="EC" id="2.7.11.1"/>
    </reaction>
</comment>
<evidence type="ECO:0000259" key="13">
    <source>
        <dbReference type="PROSITE" id="PS50011"/>
    </source>
</evidence>
<dbReference type="GO" id="GO:0000781">
    <property type="term" value="C:chromosome, telomeric region"/>
    <property type="evidence" value="ECO:0007669"/>
    <property type="project" value="UniProtKB-SubCell"/>
</dbReference>
<dbReference type="GO" id="GO:0005737">
    <property type="term" value="C:cytoplasm"/>
    <property type="evidence" value="ECO:0007669"/>
    <property type="project" value="TreeGrafter"/>
</dbReference>
<dbReference type="GO" id="GO:0004674">
    <property type="term" value="F:protein serine/threonine kinase activity"/>
    <property type="evidence" value="ECO:0007669"/>
    <property type="project" value="UniProtKB-EC"/>
</dbReference>
<dbReference type="InterPro" id="IPR011009">
    <property type="entry name" value="Kinase-like_dom_sf"/>
</dbReference>
<evidence type="ECO:0000256" key="11">
    <source>
        <dbReference type="ARBA" id="ARBA00048679"/>
    </source>
</evidence>
<evidence type="ECO:0000313" key="15">
    <source>
        <dbReference type="Proteomes" id="UP000068243"/>
    </source>
</evidence>
<dbReference type="OrthoDB" id="1668230at2759"/>
<evidence type="ECO:0000256" key="2">
    <source>
        <dbReference type="ARBA" id="ARBA00004574"/>
    </source>
</evidence>
<feature type="region of interest" description="Disordered" evidence="12">
    <location>
        <begin position="44"/>
        <end position="65"/>
    </location>
</feature>
<evidence type="ECO:0000256" key="3">
    <source>
        <dbReference type="ARBA" id="ARBA00011534"/>
    </source>
</evidence>
<evidence type="ECO:0000256" key="9">
    <source>
        <dbReference type="ARBA" id="ARBA00033194"/>
    </source>
</evidence>
<dbReference type="VEuPathDB" id="FungiDB:An04g07410"/>
<evidence type="ECO:0000313" key="14">
    <source>
        <dbReference type="EMBL" id="GAQ38242.1"/>
    </source>
</evidence>
<evidence type="ECO:0000256" key="7">
    <source>
        <dbReference type="ARBA" id="ARBA00022895"/>
    </source>
</evidence>
<dbReference type="Gene3D" id="1.10.510.10">
    <property type="entry name" value="Transferase(Phosphotransferase) domain 1"/>
    <property type="match status" value="1"/>
</dbReference>
<dbReference type="OMA" id="RIRWYRD"/>
<proteinExistence type="predicted"/>
<feature type="compositionally biased region" description="Basic and acidic residues" evidence="12">
    <location>
        <begin position="392"/>
        <end position="407"/>
    </location>
</feature>
<dbReference type="InterPro" id="IPR000719">
    <property type="entry name" value="Prot_kinase_dom"/>
</dbReference>
<evidence type="ECO:0000256" key="8">
    <source>
        <dbReference type="ARBA" id="ARBA00030980"/>
    </source>
</evidence>
<dbReference type="EC" id="2.7.11.1" evidence="4"/>
<dbReference type="Proteomes" id="UP000068243">
    <property type="component" value="Unassembled WGS sequence"/>
</dbReference>
<evidence type="ECO:0000256" key="10">
    <source>
        <dbReference type="ARBA" id="ARBA00047899"/>
    </source>
</evidence>
<dbReference type="InterPro" id="IPR050167">
    <property type="entry name" value="Ser_Thr_protein_kinase"/>
</dbReference>
<dbReference type="GO" id="GO:0007165">
    <property type="term" value="P:signal transduction"/>
    <property type="evidence" value="ECO:0007669"/>
    <property type="project" value="TreeGrafter"/>
</dbReference>
<evidence type="ECO:0000256" key="12">
    <source>
        <dbReference type="SAM" id="MobiDB-lite"/>
    </source>
</evidence>
<comment type="caution">
    <text evidence="14">The sequence shown here is derived from an EMBL/GenBank/DDBJ whole genome shotgun (WGS) entry which is preliminary data.</text>
</comment>
<evidence type="ECO:0000256" key="1">
    <source>
        <dbReference type="ARBA" id="ARBA00003747"/>
    </source>
</evidence>
<keyword evidence="7" id="KW-0158">Chromosome</keyword>
<comment type="subunit">
    <text evidence="3">Component of the EKC/KEOPS complex composed of at least BUD32, CGI121, GON7, KAE1 and PCC1; the whole complex dimerizes.</text>
</comment>
<accession>A0A117DXN6</accession>
<dbReference type="VEuPathDB" id="FungiDB:ATCC64974_82120"/>
<dbReference type="SMART" id="SM00220">
    <property type="entry name" value="S_TKc"/>
    <property type="match status" value="1"/>
</dbReference>
<dbReference type="PANTHER" id="PTHR23257">
    <property type="entry name" value="SERINE-THREONINE PROTEIN KINASE"/>
    <property type="match status" value="1"/>
</dbReference>
<gene>
    <name evidence="14" type="ORF">ABL_02554</name>
</gene>
<feature type="region of interest" description="Disordered" evidence="12">
    <location>
        <begin position="377"/>
        <end position="407"/>
    </location>
</feature>
<dbReference type="GO" id="GO:0005524">
    <property type="term" value="F:ATP binding"/>
    <property type="evidence" value="ECO:0007669"/>
    <property type="project" value="InterPro"/>
</dbReference>
<name>A0A117DXN6_ASPNG</name>
<dbReference type="PROSITE" id="PS50011">
    <property type="entry name" value="PROTEIN_KINASE_DOM"/>
    <property type="match status" value="1"/>
</dbReference>
<evidence type="ECO:0000256" key="6">
    <source>
        <dbReference type="ARBA" id="ARBA00019973"/>
    </source>
</evidence>
<keyword evidence="7" id="KW-0779">Telomere</keyword>
<dbReference type="SUPFAM" id="SSF56112">
    <property type="entry name" value="Protein kinase-like (PK-like)"/>
    <property type="match status" value="1"/>
</dbReference>
<sequence>MLSYLWRFFSPALTALRYFGYLGYRAFGFLSHIFPRSIEYRPPRSGKPDDLEAASHPAGDDTSTSQCETYTLQLHPQHDLEVIEIGSSFQIHKVNDHIVLKSPLLYVPPGNNASERAHRHYASNTPSQINQLQNERTVLQLLQKQPHPHIIEPIDTHYLEGIYLRKYHPLSEDRLPPQRQRIRWYRDLAHALCHIHNLGIVHADVRMDNLLLDEHDRVILSNFSASSPLGAPNDVSLINGSSRTLSEKTDMFAMGSLIYQMEHGAKPELSVDSHGMLVLPSIHTGRPMLDSIIRDAWLGGYGCTKEMLQRIEAIDTIGDDFAQGLQSQFISTRELRSRVREWREGREDKFGVLKPWLVQKLGLRMGEPPSCRKVGLRVNAERTRRGQRTSSSRRDREESRNECRPGDKGMLYMQDAFVRETSWRIWLVGLLDSRCGQTDQRFYILEQRYKKEDVDAVQYPSKQQQQQQHFTFLILSFTLITASQAGTASALPDPLIRILTLHTPSTLPCSWRPKIATIRLGAFGEKARLWRRVAERS</sequence>
<dbReference type="PROSITE" id="PS00109">
    <property type="entry name" value="PROTEIN_KINASE_TYR"/>
    <property type="match status" value="1"/>
</dbReference>
<evidence type="ECO:0000256" key="4">
    <source>
        <dbReference type="ARBA" id="ARBA00012513"/>
    </source>
</evidence>
<organism evidence="14 15">
    <name type="scientific">Aspergillus niger</name>
    <dbReference type="NCBI Taxonomy" id="5061"/>
    <lineage>
        <taxon>Eukaryota</taxon>
        <taxon>Fungi</taxon>
        <taxon>Dikarya</taxon>
        <taxon>Ascomycota</taxon>
        <taxon>Pezizomycotina</taxon>
        <taxon>Eurotiomycetes</taxon>
        <taxon>Eurotiomycetidae</taxon>
        <taxon>Eurotiales</taxon>
        <taxon>Aspergillaceae</taxon>
        <taxon>Aspergillus</taxon>
        <taxon>Aspergillus subgen. Circumdati</taxon>
    </lineage>
</organism>
<dbReference type="InterPro" id="IPR008266">
    <property type="entry name" value="Tyr_kinase_AS"/>
</dbReference>
<dbReference type="AlphaFoldDB" id="A0A117DXN6"/>
<feature type="domain" description="Protein kinase" evidence="13">
    <location>
        <begin position="77"/>
        <end position="357"/>
    </location>
</feature>
<dbReference type="VEuPathDB" id="FungiDB:ASPNIDRAFT2_1187225"/>
<comment type="subcellular location">
    <subcellularLocation>
        <location evidence="2">Chromosome</location>
        <location evidence="2">Telomere</location>
    </subcellularLocation>
</comment>
<dbReference type="Pfam" id="PF00069">
    <property type="entry name" value="Pkinase"/>
    <property type="match status" value="1"/>
</dbReference>
<dbReference type="VEuPathDB" id="FungiDB:M747DRAFT_268262"/>